<keyword evidence="3" id="KW-0813">Transport</keyword>
<comment type="subcellular location">
    <subcellularLocation>
        <location evidence="1 8">Cell membrane</location>
        <topology evidence="1 8">Multi-pass membrane protein</topology>
    </subcellularLocation>
</comment>
<evidence type="ECO:0000256" key="6">
    <source>
        <dbReference type="ARBA" id="ARBA00022989"/>
    </source>
</evidence>
<protein>
    <recommendedName>
        <fullName evidence="8">Probable membrane transporter protein</fullName>
    </recommendedName>
</protein>
<proteinExistence type="inferred from homology"/>
<evidence type="ECO:0000256" key="7">
    <source>
        <dbReference type="ARBA" id="ARBA00023136"/>
    </source>
</evidence>
<evidence type="ECO:0000256" key="4">
    <source>
        <dbReference type="ARBA" id="ARBA00022475"/>
    </source>
</evidence>
<evidence type="ECO:0000256" key="3">
    <source>
        <dbReference type="ARBA" id="ARBA00022448"/>
    </source>
</evidence>
<feature type="transmembrane region" description="Helical" evidence="8">
    <location>
        <begin position="195"/>
        <end position="215"/>
    </location>
</feature>
<feature type="transmembrane region" description="Helical" evidence="8">
    <location>
        <begin position="34"/>
        <end position="63"/>
    </location>
</feature>
<dbReference type="InterPro" id="IPR052017">
    <property type="entry name" value="TSUP"/>
</dbReference>
<accession>A0ABW0ZJ45</accession>
<keyword evidence="7 8" id="KW-0472">Membrane</keyword>
<evidence type="ECO:0000256" key="1">
    <source>
        <dbReference type="ARBA" id="ARBA00004651"/>
    </source>
</evidence>
<comment type="similarity">
    <text evidence="2 8">Belongs to the 4-toluene sulfonate uptake permease (TSUP) (TC 2.A.102) family.</text>
</comment>
<keyword evidence="5 8" id="KW-0812">Transmembrane</keyword>
<sequence>MDPVLLAGLCAIVTAGACLHRVAGIGLGMVVAPALTLAIGAEAGVTFSNCAAVVTSVVVLLVLRADVDWPHFWRLAPLIVVGSVLGAVTVRVTAASWLDVLVGASVLGALAAMPLTRTRFTVHGRTAAMTVGLTAGFLNTTSGVAAPALTAYALAIRWEQKSFAATLQPILLTANLSSLVTKAAVGAVPTDLVPWWTWPLVAGAVCGGVGLGSLLARRVSSRAAGRLAVTVAAVGATVALLRGLLAV</sequence>
<dbReference type="EMBL" id="JBHSNS010000007">
    <property type="protein sequence ID" value="MFC5730087.1"/>
    <property type="molecule type" value="Genomic_DNA"/>
</dbReference>
<evidence type="ECO:0000256" key="5">
    <source>
        <dbReference type="ARBA" id="ARBA00022692"/>
    </source>
</evidence>
<evidence type="ECO:0000313" key="9">
    <source>
        <dbReference type="EMBL" id="MFC5730087.1"/>
    </source>
</evidence>
<dbReference type="PANTHER" id="PTHR30269">
    <property type="entry name" value="TRANSMEMBRANE PROTEIN YFCA"/>
    <property type="match status" value="1"/>
</dbReference>
<dbReference type="InterPro" id="IPR002781">
    <property type="entry name" value="TM_pro_TauE-like"/>
</dbReference>
<dbReference type="RefSeq" id="WP_206056032.1">
    <property type="nucleotide sequence ID" value="NZ_JBHSNS010000007.1"/>
</dbReference>
<evidence type="ECO:0000313" key="10">
    <source>
        <dbReference type="Proteomes" id="UP001596072"/>
    </source>
</evidence>
<keyword evidence="4 8" id="KW-1003">Cell membrane</keyword>
<comment type="caution">
    <text evidence="9">The sequence shown here is derived from an EMBL/GenBank/DDBJ whole genome shotgun (WGS) entry which is preliminary data.</text>
</comment>
<dbReference type="Proteomes" id="UP001596072">
    <property type="component" value="Unassembled WGS sequence"/>
</dbReference>
<keyword evidence="10" id="KW-1185">Reference proteome</keyword>
<gene>
    <name evidence="9" type="ORF">ACFPQB_14265</name>
</gene>
<name>A0ABW0ZJ45_9ACTN</name>
<dbReference type="Pfam" id="PF01925">
    <property type="entry name" value="TauE"/>
    <property type="match status" value="1"/>
</dbReference>
<evidence type="ECO:0000256" key="2">
    <source>
        <dbReference type="ARBA" id="ARBA00009142"/>
    </source>
</evidence>
<feature type="transmembrane region" description="Helical" evidence="8">
    <location>
        <begin position="128"/>
        <end position="154"/>
    </location>
</feature>
<dbReference type="PANTHER" id="PTHR30269:SF37">
    <property type="entry name" value="MEMBRANE TRANSPORTER PROTEIN"/>
    <property type="match status" value="1"/>
</dbReference>
<reference evidence="10" key="1">
    <citation type="journal article" date="2019" name="Int. J. Syst. Evol. Microbiol.">
        <title>The Global Catalogue of Microorganisms (GCM) 10K type strain sequencing project: providing services to taxonomists for standard genome sequencing and annotation.</title>
        <authorList>
            <consortium name="The Broad Institute Genomics Platform"/>
            <consortium name="The Broad Institute Genome Sequencing Center for Infectious Disease"/>
            <person name="Wu L."/>
            <person name="Ma J."/>
        </authorList>
    </citation>
    <scope>NUCLEOTIDE SEQUENCE [LARGE SCALE GENOMIC DNA]</scope>
    <source>
        <strain evidence="10">YIM 94188</strain>
    </source>
</reference>
<keyword evidence="6 8" id="KW-1133">Transmembrane helix</keyword>
<feature type="transmembrane region" description="Helical" evidence="8">
    <location>
        <begin position="100"/>
        <end position="116"/>
    </location>
</feature>
<feature type="transmembrane region" description="Helical" evidence="8">
    <location>
        <begin position="75"/>
        <end position="94"/>
    </location>
</feature>
<evidence type="ECO:0000256" key="8">
    <source>
        <dbReference type="RuleBase" id="RU363041"/>
    </source>
</evidence>
<organism evidence="9 10">
    <name type="scientific">Nocardioides vastitatis</name>
    <dbReference type="NCBI Taxonomy" id="2568655"/>
    <lineage>
        <taxon>Bacteria</taxon>
        <taxon>Bacillati</taxon>
        <taxon>Actinomycetota</taxon>
        <taxon>Actinomycetes</taxon>
        <taxon>Propionibacteriales</taxon>
        <taxon>Nocardioidaceae</taxon>
        <taxon>Nocardioides</taxon>
    </lineage>
</organism>
<feature type="transmembrane region" description="Helical" evidence="8">
    <location>
        <begin position="227"/>
        <end position="245"/>
    </location>
</feature>